<proteinExistence type="predicted"/>
<dbReference type="InterPro" id="IPR017945">
    <property type="entry name" value="DHBP_synth_RibB-like_a/b_dom"/>
</dbReference>
<dbReference type="InterPro" id="IPR052532">
    <property type="entry name" value="SUA5_domain"/>
</dbReference>
<keyword evidence="4" id="KW-1185">Reference proteome</keyword>
<sequence length="249" mass="26653">MPAHVLQYSTAAAQLRPPRCAAPLLVTVDPYGSDTWRLDPIIALLREGALGIIPTDSFPALVCDVDARQAVERLYAAKDMAPTKQLSIMCRSFADVAEYTLGFPAPQPGRPDAFRLARQALPGPYTLILHASKRLPKQCVDYLTGKAKQRRTVGVRLPGDPICQAVLAGLERPLLCSSVHVEAGVGALELPEAAVMLDMFEPRGIDFVVDAGVTVAEGSTIIDLTGRDPELLRAGKGDAGVFLPDPVYA</sequence>
<dbReference type="Gene3D" id="3.90.870.10">
    <property type="entry name" value="DHBP synthase"/>
    <property type="match status" value="1"/>
</dbReference>
<dbReference type="GO" id="GO:0003725">
    <property type="term" value="F:double-stranded RNA binding"/>
    <property type="evidence" value="ECO:0007669"/>
    <property type="project" value="InterPro"/>
</dbReference>
<dbReference type="PANTHER" id="PTHR42828">
    <property type="entry name" value="DHBP SYNTHASE RIBB-LIKE ALPHA/BETA DOMAIN-CONTAINING PROTEIN"/>
    <property type="match status" value="1"/>
</dbReference>
<dbReference type="SUPFAM" id="SSF55821">
    <property type="entry name" value="YrdC/RibB"/>
    <property type="match status" value="1"/>
</dbReference>
<organism evidence="3 4">
    <name type="scientific">Elliptochloris bilobata</name>
    <dbReference type="NCBI Taxonomy" id="381761"/>
    <lineage>
        <taxon>Eukaryota</taxon>
        <taxon>Viridiplantae</taxon>
        <taxon>Chlorophyta</taxon>
        <taxon>core chlorophytes</taxon>
        <taxon>Trebouxiophyceae</taxon>
        <taxon>Trebouxiophyceae incertae sedis</taxon>
        <taxon>Elliptochloris clade</taxon>
        <taxon>Elliptochloris</taxon>
    </lineage>
</organism>
<evidence type="ECO:0000259" key="2">
    <source>
        <dbReference type="PROSITE" id="PS51163"/>
    </source>
</evidence>
<reference evidence="3 4" key="1">
    <citation type="journal article" date="2024" name="Nat. Commun.">
        <title>Phylogenomics reveals the evolutionary origins of lichenization in chlorophyte algae.</title>
        <authorList>
            <person name="Puginier C."/>
            <person name="Libourel C."/>
            <person name="Otte J."/>
            <person name="Skaloud P."/>
            <person name="Haon M."/>
            <person name="Grisel S."/>
            <person name="Petersen M."/>
            <person name="Berrin J.G."/>
            <person name="Delaux P.M."/>
            <person name="Dal Grande F."/>
            <person name="Keller J."/>
        </authorList>
    </citation>
    <scope>NUCLEOTIDE SEQUENCE [LARGE SCALE GENOMIC DNA]</scope>
    <source>
        <strain evidence="3 4">SAG 245.80</strain>
    </source>
</reference>
<gene>
    <name evidence="3" type="ORF">WJX81_003060</name>
</gene>
<dbReference type="AlphaFoldDB" id="A0AAW1S0M6"/>
<dbReference type="Proteomes" id="UP001445335">
    <property type="component" value="Unassembled WGS sequence"/>
</dbReference>
<dbReference type="EMBL" id="JALJOU010000015">
    <property type="protein sequence ID" value="KAK9839648.1"/>
    <property type="molecule type" value="Genomic_DNA"/>
</dbReference>
<dbReference type="PANTHER" id="PTHR42828:SF3">
    <property type="entry name" value="THREONYLCARBAMOYL-AMP SYNTHASE"/>
    <property type="match status" value="1"/>
</dbReference>
<name>A0AAW1S0M6_9CHLO</name>
<evidence type="ECO:0000313" key="3">
    <source>
        <dbReference type="EMBL" id="KAK9839648.1"/>
    </source>
</evidence>
<evidence type="ECO:0000256" key="1">
    <source>
        <dbReference type="ARBA" id="ARBA00015492"/>
    </source>
</evidence>
<comment type="caution">
    <text evidence="3">The sequence shown here is derived from an EMBL/GenBank/DDBJ whole genome shotgun (WGS) entry which is preliminary data.</text>
</comment>
<dbReference type="InterPro" id="IPR006070">
    <property type="entry name" value="Sua5-like_dom"/>
</dbReference>
<dbReference type="PROSITE" id="PS51163">
    <property type="entry name" value="YRDC"/>
    <property type="match status" value="1"/>
</dbReference>
<accession>A0AAW1S0M6</accession>
<evidence type="ECO:0000313" key="4">
    <source>
        <dbReference type="Proteomes" id="UP001445335"/>
    </source>
</evidence>
<protein>
    <recommendedName>
        <fullName evidence="1">Threonylcarbamoyl-AMP synthase</fullName>
    </recommendedName>
</protein>
<feature type="domain" description="YrdC-like" evidence="2">
    <location>
        <begin position="35"/>
        <end position="237"/>
    </location>
</feature>
<dbReference type="Pfam" id="PF01300">
    <property type="entry name" value="Sua5_yciO_yrdC"/>
    <property type="match status" value="1"/>
</dbReference>